<evidence type="ECO:0000256" key="5">
    <source>
        <dbReference type="SAM" id="Phobius"/>
    </source>
</evidence>
<dbReference type="InterPro" id="IPR016130">
    <property type="entry name" value="Tyr_Pase_AS"/>
</dbReference>
<keyword evidence="9" id="KW-1185">Reference proteome</keyword>
<dbReference type="PROSITE" id="PS50055">
    <property type="entry name" value="TYR_PHOSPHATASE_PTP"/>
    <property type="match status" value="1"/>
</dbReference>
<dbReference type="GO" id="GO:0004725">
    <property type="term" value="F:protein tyrosine phosphatase activity"/>
    <property type="evidence" value="ECO:0007669"/>
    <property type="project" value="UniProtKB-EC"/>
</dbReference>
<dbReference type="InterPro" id="IPR029021">
    <property type="entry name" value="Prot-tyrosine_phosphatase-like"/>
</dbReference>
<dbReference type="InterPro" id="IPR050348">
    <property type="entry name" value="Protein-Tyr_Phosphatase"/>
</dbReference>
<evidence type="ECO:0000256" key="3">
    <source>
        <dbReference type="ARBA" id="ARBA00022912"/>
    </source>
</evidence>
<feature type="non-terminal residue" evidence="8">
    <location>
        <position position="1"/>
    </location>
</feature>
<dbReference type="PRINTS" id="PR00700">
    <property type="entry name" value="PRTYPHPHTASE"/>
</dbReference>
<evidence type="ECO:0000313" key="8">
    <source>
        <dbReference type="EMBL" id="KAK7486563.1"/>
    </source>
</evidence>
<dbReference type="PANTHER" id="PTHR19134">
    <property type="entry name" value="RECEPTOR-TYPE TYROSINE-PROTEIN PHOSPHATASE"/>
    <property type="match status" value="1"/>
</dbReference>
<dbReference type="FunFam" id="3.90.190.10:FF:000102">
    <property type="entry name" value="Receptor-type tyrosine-protein phosphatase"/>
    <property type="match status" value="1"/>
</dbReference>
<dbReference type="EC" id="3.1.3.48" evidence="1"/>
<keyword evidence="5" id="KW-0472">Membrane</keyword>
<keyword evidence="5" id="KW-0812">Transmembrane</keyword>
<comment type="catalytic activity">
    <reaction evidence="4">
        <text>O-phospho-L-tyrosyl-[protein] + H2O = L-tyrosyl-[protein] + phosphate</text>
        <dbReference type="Rhea" id="RHEA:10684"/>
        <dbReference type="Rhea" id="RHEA-COMP:10136"/>
        <dbReference type="Rhea" id="RHEA-COMP:20101"/>
        <dbReference type="ChEBI" id="CHEBI:15377"/>
        <dbReference type="ChEBI" id="CHEBI:43474"/>
        <dbReference type="ChEBI" id="CHEBI:46858"/>
        <dbReference type="ChEBI" id="CHEBI:61978"/>
        <dbReference type="EC" id="3.1.3.48"/>
    </reaction>
</comment>
<feature type="transmembrane region" description="Helical" evidence="5">
    <location>
        <begin position="15"/>
        <end position="38"/>
    </location>
</feature>
<evidence type="ECO:0000256" key="1">
    <source>
        <dbReference type="ARBA" id="ARBA00013064"/>
    </source>
</evidence>
<dbReference type="InterPro" id="IPR000242">
    <property type="entry name" value="PTP_cat"/>
</dbReference>
<dbReference type="PROSITE" id="PS50056">
    <property type="entry name" value="TYR_PHOSPHATASE_2"/>
    <property type="match status" value="1"/>
</dbReference>
<name>A0ABD0KH59_9CAEN</name>
<feature type="domain" description="Tyrosine-protein phosphatase" evidence="6">
    <location>
        <begin position="90"/>
        <end position="334"/>
    </location>
</feature>
<proteinExistence type="predicted"/>
<dbReference type="PANTHER" id="PTHR19134:SF553">
    <property type="entry name" value="TYROSINE-PROTEIN PHOSPHATASE 10D-RELATED"/>
    <property type="match status" value="1"/>
</dbReference>
<dbReference type="SMART" id="SM00404">
    <property type="entry name" value="PTPc_motif"/>
    <property type="match status" value="1"/>
</dbReference>
<evidence type="ECO:0000259" key="6">
    <source>
        <dbReference type="PROSITE" id="PS50055"/>
    </source>
</evidence>
<dbReference type="InterPro" id="IPR003595">
    <property type="entry name" value="Tyr_Pase_cat"/>
</dbReference>
<dbReference type="Pfam" id="PF00102">
    <property type="entry name" value="Y_phosphatase"/>
    <property type="match status" value="1"/>
</dbReference>
<evidence type="ECO:0000313" key="9">
    <source>
        <dbReference type="Proteomes" id="UP001519460"/>
    </source>
</evidence>
<keyword evidence="3" id="KW-0904">Protein phosphatase</keyword>
<accession>A0ABD0KH59</accession>
<dbReference type="Gene3D" id="3.90.190.10">
    <property type="entry name" value="Protein tyrosine phosphatase superfamily"/>
    <property type="match status" value="1"/>
</dbReference>
<sequence>VMIYQGSQNQEDNGIYYGVIGALSGLVLILVILIVVILRRRGHQKEEKYQQRFNSGSSKFIIVDECISVNVIQNVGSSLQKCQNSGAFGSTKVGSLARNRHLNRCFNVLPYDHTRVKLLDFASGNSDYINASFIEGLSSSDEYIATQAPLLTTVADFWKMVFQRRSGIIVMLADLVEDGRSKVVQYWPDETNHVLMCGEVTVTFTGCQTQNNTIIRTMKASKVLHEDLSVTQFHLPGWWKDGNSLDPQELLNFIRSVRQVAPSSEGPVTVHCSTGTGRTGMFIALDILTRFVEQHDLNATVDVFSTVQTIMSCRPDIIQTEDQYSFIHEVLRVAISNKLKLYQLSNGPPVHQRFFRAPDVHRDVARFGTLSSDRRMSNGRDLNRTGNGSVMNHERASVSCTNHFNPRPADARVTRDSPVYHTINGHDDVVMYTGRDPQWPMGNGIASRMHYVYPDLGYEDYRMSPRNGVSYNI</sequence>
<dbReference type="EMBL" id="JACVVK020000177">
    <property type="protein sequence ID" value="KAK7486563.1"/>
    <property type="molecule type" value="Genomic_DNA"/>
</dbReference>
<evidence type="ECO:0000256" key="4">
    <source>
        <dbReference type="ARBA" id="ARBA00051722"/>
    </source>
</evidence>
<comment type="caution">
    <text evidence="8">The sequence shown here is derived from an EMBL/GenBank/DDBJ whole genome shotgun (WGS) entry which is preliminary data.</text>
</comment>
<dbReference type="CDD" id="cd00047">
    <property type="entry name" value="PTPc"/>
    <property type="match status" value="1"/>
</dbReference>
<evidence type="ECO:0000259" key="7">
    <source>
        <dbReference type="PROSITE" id="PS50056"/>
    </source>
</evidence>
<evidence type="ECO:0000256" key="2">
    <source>
        <dbReference type="ARBA" id="ARBA00022801"/>
    </source>
</evidence>
<dbReference type="SUPFAM" id="SSF52799">
    <property type="entry name" value="(Phosphotyrosine protein) phosphatases II"/>
    <property type="match status" value="1"/>
</dbReference>
<gene>
    <name evidence="8" type="ORF">BaRGS_00022229</name>
</gene>
<reference evidence="8 9" key="1">
    <citation type="journal article" date="2023" name="Sci. Data">
        <title>Genome assembly of the Korean intertidal mud-creeper Batillaria attramentaria.</title>
        <authorList>
            <person name="Patra A.K."/>
            <person name="Ho P.T."/>
            <person name="Jun S."/>
            <person name="Lee S.J."/>
            <person name="Kim Y."/>
            <person name="Won Y.J."/>
        </authorList>
    </citation>
    <scope>NUCLEOTIDE SEQUENCE [LARGE SCALE GENOMIC DNA]</scope>
    <source>
        <strain evidence="8">Wonlab-2016</strain>
    </source>
</reference>
<dbReference type="InterPro" id="IPR000387">
    <property type="entry name" value="Tyr_Pase_dom"/>
</dbReference>
<dbReference type="SMART" id="SM00194">
    <property type="entry name" value="PTPc"/>
    <property type="match status" value="1"/>
</dbReference>
<dbReference type="PROSITE" id="PS00383">
    <property type="entry name" value="TYR_PHOSPHATASE_1"/>
    <property type="match status" value="1"/>
</dbReference>
<feature type="domain" description="Tyrosine specific protein phosphatases" evidence="7">
    <location>
        <begin position="248"/>
        <end position="325"/>
    </location>
</feature>
<dbReference type="Proteomes" id="UP001519460">
    <property type="component" value="Unassembled WGS sequence"/>
</dbReference>
<keyword evidence="2" id="KW-0378">Hydrolase</keyword>
<protein>
    <recommendedName>
        <fullName evidence="1">protein-tyrosine-phosphatase</fullName>
        <ecNumber evidence="1">3.1.3.48</ecNumber>
    </recommendedName>
</protein>
<dbReference type="AlphaFoldDB" id="A0ABD0KH59"/>
<keyword evidence="5" id="KW-1133">Transmembrane helix</keyword>
<organism evidence="8 9">
    <name type="scientific">Batillaria attramentaria</name>
    <dbReference type="NCBI Taxonomy" id="370345"/>
    <lineage>
        <taxon>Eukaryota</taxon>
        <taxon>Metazoa</taxon>
        <taxon>Spiralia</taxon>
        <taxon>Lophotrochozoa</taxon>
        <taxon>Mollusca</taxon>
        <taxon>Gastropoda</taxon>
        <taxon>Caenogastropoda</taxon>
        <taxon>Sorbeoconcha</taxon>
        <taxon>Cerithioidea</taxon>
        <taxon>Batillariidae</taxon>
        <taxon>Batillaria</taxon>
    </lineage>
</organism>